<keyword evidence="3" id="KW-1185">Reference proteome</keyword>
<dbReference type="KEGG" id="mcos:GM418_06960"/>
<protein>
    <recommendedName>
        <fullName evidence="4">PH domain-containing protein</fullName>
    </recommendedName>
</protein>
<sequence>MKIENRERIIKLRKLFYMVSVVIAVAALVLFLLDLTIWGIAVVGVFALWFLYFQVADHQYIYFSDANNKVLLRYYKAIRFGGGEYNSIEFPQYMLQNAFFENSMAGKMSDLTLIVKTKRGMAEYPSVSLTALSKEEKRKLQGALNAILGI</sequence>
<organism evidence="2 3">
    <name type="scientific">Maribellus comscasis</name>
    <dbReference type="NCBI Taxonomy" id="2681766"/>
    <lineage>
        <taxon>Bacteria</taxon>
        <taxon>Pseudomonadati</taxon>
        <taxon>Bacteroidota</taxon>
        <taxon>Bacteroidia</taxon>
        <taxon>Marinilabiliales</taxon>
        <taxon>Prolixibacteraceae</taxon>
        <taxon>Maribellus</taxon>
    </lineage>
</organism>
<feature type="transmembrane region" description="Helical" evidence="1">
    <location>
        <begin position="12"/>
        <end position="31"/>
    </location>
</feature>
<name>A0A6I6JQR8_9BACT</name>
<dbReference type="Proteomes" id="UP000428260">
    <property type="component" value="Chromosome"/>
</dbReference>
<reference evidence="2 3" key="1">
    <citation type="submission" date="2019-11" db="EMBL/GenBank/DDBJ databases">
        <authorList>
            <person name="Zheng R.K."/>
            <person name="Sun C.M."/>
        </authorList>
    </citation>
    <scope>NUCLEOTIDE SEQUENCE [LARGE SCALE GENOMIC DNA]</scope>
    <source>
        <strain evidence="2 3">WC007</strain>
    </source>
</reference>
<proteinExistence type="predicted"/>
<evidence type="ECO:0000313" key="2">
    <source>
        <dbReference type="EMBL" id="QGY43408.1"/>
    </source>
</evidence>
<evidence type="ECO:0000313" key="3">
    <source>
        <dbReference type="Proteomes" id="UP000428260"/>
    </source>
</evidence>
<dbReference type="EMBL" id="CP046401">
    <property type="protein sequence ID" value="QGY43408.1"/>
    <property type="molecule type" value="Genomic_DNA"/>
</dbReference>
<keyword evidence="1" id="KW-0812">Transmembrane</keyword>
<dbReference type="AlphaFoldDB" id="A0A6I6JQR8"/>
<evidence type="ECO:0000256" key="1">
    <source>
        <dbReference type="SAM" id="Phobius"/>
    </source>
</evidence>
<gene>
    <name evidence="2" type="ORF">GM418_06960</name>
</gene>
<dbReference type="RefSeq" id="WP_158864510.1">
    <property type="nucleotide sequence ID" value="NZ_CP046401.1"/>
</dbReference>
<keyword evidence="1" id="KW-0472">Membrane</keyword>
<accession>A0A6I6JQR8</accession>
<evidence type="ECO:0008006" key="4">
    <source>
        <dbReference type="Google" id="ProtNLM"/>
    </source>
</evidence>
<keyword evidence="1" id="KW-1133">Transmembrane helix</keyword>
<feature type="transmembrane region" description="Helical" evidence="1">
    <location>
        <begin position="37"/>
        <end position="55"/>
    </location>
</feature>